<evidence type="ECO:0000256" key="5">
    <source>
        <dbReference type="ARBA" id="ARBA00022989"/>
    </source>
</evidence>
<dbReference type="PANTHER" id="PTHR15583">
    <property type="entry name" value="INTERLEUKIN-17 RECEPTOR"/>
    <property type="match status" value="1"/>
</dbReference>
<feature type="chain" id="PRO_5042835853" description="SEFIR domain-containing protein" evidence="11">
    <location>
        <begin position="25"/>
        <end position="806"/>
    </location>
</feature>
<evidence type="ECO:0000313" key="14">
    <source>
        <dbReference type="Proteomes" id="UP001347796"/>
    </source>
</evidence>
<evidence type="ECO:0000313" key="13">
    <source>
        <dbReference type="EMBL" id="KAK6177066.1"/>
    </source>
</evidence>
<dbReference type="GO" id="GO:0005886">
    <property type="term" value="C:plasma membrane"/>
    <property type="evidence" value="ECO:0007669"/>
    <property type="project" value="UniProtKB-SubCell"/>
</dbReference>
<evidence type="ECO:0000256" key="11">
    <source>
        <dbReference type="SAM" id="SignalP"/>
    </source>
</evidence>
<keyword evidence="2" id="KW-1003">Cell membrane</keyword>
<keyword evidence="5 10" id="KW-1133">Transmembrane helix</keyword>
<dbReference type="InterPro" id="IPR013568">
    <property type="entry name" value="SEFIR_dom"/>
</dbReference>
<keyword evidence="7" id="KW-0675">Receptor</keyword>
<evidence type="ECO:0000256" key="1">
    <source>
        <dbReference type="ARBA" id="ARBA00004251"/>
    </source>
</evidence>
<accession>A0AAN8JJP0</accession>
<evidence type="ECO:0000256" key="9">
    <source>
        <dbReference type="SAM" id="MobiDB-lite"/>
    </source>
</evidence>
<keyword evidence="8" id="KW-0325">Glycoprotein</keyword>
<feature type="signal peptide" evidence="11">
    <location>
        <begin position="1"/>
        <end position="24"/>
    </location>
</feature>
<dbReference type="InterPro" id="IPR039465">
    <property type="entry name" value="IL-17_rcpt-like"/>
</dbReference>
<dbReference type="GO" id="GO:0030368">
    <property type="term" value="F:interleukin-17 receptor activity"/>
    <property type="evidence" value="ECO:0007669"/>
    <property type="project" value="InterPro"/>
</dbReference>
<dbReference type="EMBL" id="JAZGQO010000010">
    <property type="protein sequence ID" value="KAK6177066.1"/>
    <property type="molecule type" value="Genomic_DNA"/>
</dbReference>
<dbReference type="InterPro" id="IPR038683">
    <property type="entry name" value="IL17RA/B_FnIII-like_1_sf"/>
</dbReference>
<dbReference type="PANTHER" id="PTHR15583:SF7">
    <property type="entry name" value="INTERLEUKIN CYTOKINE RECEPTOR-RELATED PROTEIN 2"/>
    <property type="match status" value="1"/>
</dbReference>
<dbReference type="AlphaFoldDB" id="A0AAN8JJP0"/>
<name>A0AAN8JJP0_PATCE</name>
<feature type="domain" description="SEFIR" evidence="12">
    <location>
        <begin position="450"/>
        <end position="596"/>
    </location>
</feature>
<sequence length="806" mass="91820">MNRYYSLSFLSVFLFLCYVTVVHGINNCSWLVTEESESGVKIHDVHCLQYDLPSRECELSGTDLPIQDDDNSIDKPINFVSDITKVRVNSSSGSEWIVPVIGFSWNPPQAGLSMTNLKGFLLNALCLAGDNCLKTSFCVMFDLRQNNLSIDHRKFKFEWNTPPMNITRATAFEFRLYSLPRPKSHTDSARQKLNQDVPSAVDSTANHSADWAASIGYKIIKNDVEVRFKFSEFPFVHYKIYLHSEDKNTDIDFIELSRLAGEVEGTHTFKNVSRGNYTIAVEPEDHEWNDDYKCLCYRGYYSSPSNKRRCERCKLTETQAPFFIDGNQDPTTGDPAKPTSDKPVKPTSDKPTEQSTNNEVDPPHTGESVQPNQLSDTEIGLIVMGIILVVIVVTVITILLLRKKYIKCGMGYICDILKTSGVPANHRNPENPTNTTNGHAVTVAPLKKKSILILNSEDHHHHVESVKQLVLFLQEECHCLPIYPPFCLKEIGQMNHRDWTMKTLDTVDYVMIVNSEASFYLMKAATNNDSYNYHLITSTGNLFTDFMKEVIKESKNTESFDRYIMVSLDHTSSEFYLPALPTSHCYKIIQQIPDLVKYIHHQTPESDSHPQLQDVFTKSIDDFDTGKSLKDALYKAAKFEKSNVTWFSDRFGEPYGRVYEKHDSGIGSYIGHDHDADSPQQRDCFVFPSLRDENGFLPPEDIRSTVSEPQFRTDVDEESNDWGMKFNRANDSPRAEVDEHGWFPPDIVSSYSEATMDQNSFVPPDTLSEMETKSLSPSTYMRNMNARYEAAVNDMKEKDKNMISRC</sequence>
<feature type="compositionally biased region" description="Basic and acidic residues" evidence="9">
    <location>
        <begin position="339"/>
        <end position="352"/>
    </location>
</feature>
<evidence type="ECO:0000256" key="3">
    <source>
        <dbReference type="ARBA" id="ARBA00022692"/>
    </source>
</evidence>
<evidence type="ECO:0000256" key="7">
    <source>
        <dbReference type="ARBA" id="ARBA00023170"/>
    </source>
</evidence>
<keyword evidence="3 10" id="KW-0812">Transmembrane</keyword>
<keyword evidence="4 11" id="KW-0732">Signal</keyword>
<dbReference type="Gene3D" id="3.40.50.11530">
    <property type="match status" value="1"/>
</dbReference>
<comment type="caution">
    <text evidence="13">The sequence shown here is derived from an EMBL/GenBank/DDBJ whole genome shotgun (WGS) entry which is preliminary data.</text>
</comment>
<evidence type="ECO:0000256" key="10">
    <source>
        <dbReference type="SAM" id="Phobius"/>
    </source>
</evidence>
<dbReference type="Gene3D" id="2.60.40.2160">
    <property type="entry name" value="Interleukin-17 receptor A/B, fibronectin-III-like domain 1"/>
    <property type="match status" value="1"/>
</dbReference>
<evidence type="ECO:0000256" key="2">
    <source>
        <dbReference type="ARBA" id="ARBA00022475"/>
    </source>
</evidence>
<evidence type="ECO:0000259" key="12">
    <source>
        <dbReference type="Pfam" id="PF08357"/>
    </source>
</evidence>
<proteinExistence type="predicted"/>
<evidence type="ECO:0000256" key="4">
    <source>
        <dbReference type="ARBA" id="ARBA00022729"/>
    </source>
</evidence>
<gene>
    <name evidence="13" type="ORF">SNE40_015245</name>
</gene>
<keyword evidence="14" id="KW-1185">Reference proteome</keyword>
<dbReference type="Pfam" id="PF08357">
    <property type="entry name" value="SEFIR"/>
    <property type="match status" value="1"/>
</dbReference>
<organism evidence="13 14">
    <name type="scientific">Patella caerulea</name>
    <name type="common">Rayed Mediterranean limpet</name>
    <dbReference type="NCBI Taxonomy" id="87958"/>
    <lineage>
        <taxon>Eukaryota</taxon>
        <taxon>Metazoa</taxon>
        <taxon>Spiralia</taxon>
        <taxon>Lophotrochozoa</taxon>
        <taxon>Mollusca</taxon>
        <taxon>Gastropoda</taxon>
        <taxon>Patellogastropoda</taxon>
        <taxon>Patelloidea</taxon>
        <taxon>Patellidae</taxon>
        <taxon>Patella</taxon>
    </lineage>
</organism>
<evidence type="ECO:0000256" key="8">
    <source>
        <dbReference type="ARBA" id="ARBA00023180"/>
    </source>
</evidence>
<comment type="subcellular location">
    <subcellularLocation>
        <location evidence="1">Cell membrane</location>
        <topology evidence="1">Single-pass type I membrane protein</topology>
    </subcellularLocation>
</comment>
<evidence type="ECO:0000256" key="6">
    <source>
        <dbReference type="ARBA" id="ARBA00023136"/>
    </source>
</evidence>
<protein>
    <recommendedName>
        <fullName evidence="12">SEFIR domain-containing protein</fullName>
    </recommendedName>
</protein>
<feature type="transmembrane region" description="Helical" evidence="10">
    <location>
        <begin position="379"/>
        <end position="401"/>
    </location>
</feature>
<feature type="region of interest" description="Disordered" evidence="9">
    <location>
        <begin position="324"/>
        <end position="372"/>
    </location>
</feature>
<reference evidence="13 14" key="1">
    <citation type="submission" date="2024-01" db="EMBL/GenBank/DDBJ databases">
        <title>The genome of the rayed Mediterranean limpet Patella caerulea (Linnaeus, 1758).</title>
        <authorList>
            <person name="Anh-Thu Weber A."/>
            <person name="Halstead-Nussloch G."/>
        </authorList>
    </citation>
    <scope>NUCLEOTIDE SEQUENCE [LARGE SCALE GENOMIC DNA]</scope>
    <source>
        <strain evidence="13">AATW-2023a</strain>
        <tissue evidence="13">Whole specimen</tissue>
    </source>
</reference>
<keyword evidence="6 10" id="KW-0472">Membrane</keyword>
<dbReference type="Proteomes" id="UP001347796">
    <property type="component" value="Unassembled WGS sequence"/>
</dbReference>